<proteinExistence type="predicted"/>
<evidence type="ECO:0000256" key="4">
    <source>
        <dbReference type="ARBA" id="ARBA00022692"/>
    </source>
</evidence>
<feature type="transmembrane region" description="Helical" evidence="8">
    <location>
        <begin position="580"/>
        <end position="601"/>
    </location>
</feature>
<accession>B6JD78</accession>
<dbReference type="CAZy" id="GT2">
    <property type="family name" value="Glycosyltransferase Family 2"/>
</dbReference>
<evidence type="ECO:0000313" key="10">
    <source>
        <dbReference type="EMBL" id="AEI07958.1"/>
    </source>
</evidence>
<dbReference type="SUPFAM" id="SSF53448">
    <property type="entry name" value="Nucleotide-diphospho-sugar transferases"/>
    <property type="match status" value="1"/>
</dbReference>
<evidence type="ECO:0000256" key="1">
    <source>
        <dbReference type="ARBA" id="ARBA00004141"/>
    </source>
</evidence>
<comment type="subcellular location">
    <subcellularLocation>
        <location evidence="1">Membrane</location>
        <topology evidence="1">Multi-pass membrane protein</topology>
    </subcellularLocation>
</comment>
<evidence type="ECO:0000256" key="7">
    <source>
        <dbReference type="SAM" id="MobiDB-lite"/>
    </source>
</evidence>
<keyword evidence="3 10" id="KW-0808">Transferase</keyword>
<feature type="region of interest" description="Disordered" evidence="7">
    <location>
        <begin position="1"/>
        <end position="20"/>
    </location>
</feature>
<feature type="domain" description="Glycosyltransferase 2-like" evidence="9">
    <location>
        <begin position="369"/>
        <end position="558"/>
    </location>
</feature>
<dbReference type="Proteomes" id="UP000007730">
    <property type="component" value="Chromosome"/>
</dbReference>
<gene>
    <name evidence="10" type="ordered locus">OCA5_c32820</name>
</gene>
<evidence type="ECO:0000256" key="6">
    <source>
        <dbReference type="ARBA" id="ARBA00023136"/>
    </source>
</evidence>
<dbReference type="InterPro" id="IPR050321">
    <property type="entry name" value="Glycosyltr_2/OpgH_subfam"/>
</dbReference>
<evidence type="ECO:0000259" key="9">
    <source>
        <dbReference type="Pfam" id="PF13632"/>
    </source>
</evidence>
<feature type="transmembrane region" description="Helical" evidence="8">
    <location>
        <begin position="607"/>
        <end position="630"/>
    </location>
</feature>
<feature type="transmembrane region" description="Helical" evidence="8">
    <location>
        <begin position="527"/>
        <end position="545"/>
    </location>
</feature>
<dbReference type="HOGENOM" id="CLU_020629_0_0_5"/>
<keyword evidence="6 8" id="KW-0472">Membrane</keyword>
<dbReference type="KEGG" id="oca:OCAR_4666"/>
<dbReference type="SUPFAM" id="SSF160246">
    <property type="entry name" value="EspE N-terminal domain-like"/>
    <property type="match status" value="1"/>
</dbReference>
<dbReference type="PANTHER" id="PTHR43867">
    <property type="entry name" value="CELLULOSE SYNTHASE CATALYTIC SUBUNIT A [UDP-FORMING]"/>
    <property type="match status" value="1"/>
</dbReference>
<dbReference type="PANTHER" id="PTHR43867:SF2">
    <property type="entry name" value="CELLULOSE SYNTHASE CATALYTIC SUBUNIT A [UDP-FORMING]"/>
    <property type="match status" value="1"/>
</dbReference>
<dbReference type="AlphaFoldDB" id="B6JD78"/>
<keyword evidence="2" id="KW-0328">Glycosyltransferase</keyword>
<protein>
    <submittedName>
        <fullName evidence="10">Glycosyltransferase</fullName>
    </submittedName>
</protein>
<dbReference type="InterPro" id="IPR037257">
    <property type="entry name" value="T2SS_E_N_sf"/>
</dbReference>
<sequence length="669" mass="74299">MAPIFGHPDHETGPTRKARRRRPAWALPGFLADAFRRGRPQPTTRRRRAETETPFELDCLQGALLPAILASAARRAAILGIGAEQVLIRNGVISEADYIARLAHHCGLPLADFNRLRRSDCALSDAQLRYAAWHRLLPIKGRDGLSFVQAPLRTAARRISEACARGAPPRVHLTTQAAFNRHMMRHEALAREAAMGLALRSPEMSCAPQLCTRRGKAWRYGLKLLAFTSAFMLAPTLLTQLSGAVLAIWFLLFNSLRLAGAFAGGERTPRSPRIPDAQLPLYTVMVALYHEGPSVAHLVQSLAALDYPREKLDILLLLEADDIETQAALSRLHLPGNVQTLIVPPFGPRTKPKALNAGLMSARGEFTAVFDAEDRPDPSQLRDAIDAFRHHHTDVACVQASLCIDNSADSWLACMFTAEYAGQFDVFLRGFSQFGLPLPLGGSSNHFRTDVLREVGGWDAYNVTEDADLGFRLARRGYRAVMFDSTTYEEAPAHTGAWLRQRSRWMKGWMQTWIVHMRSPRRLIKQSGLAGFFTLNLLVGGNVLTALAYPILIAACLLEAGLAATGSTAVAMFSGPFIELHFTTIAAGYLSTVVVSLMGLARRGLLRHAWVLVLTPLYWAWLSIAAWRALRQLLHDPYHWEKTEHGLARHSRLARHQRKEAARMETRRA</sequence>
<dbReference type="PATRIC" id="fig|504832.7.peg.3451"/>
<dbReference type="GO" id="GO:0016757">
    <property type="term" value="F:glycosyltransferase activity"/>
    <property type="evidence" value="ECO:0007669"/>
    <property type="project" value="UniProtKB-KW"/>
</dbReference>
<evidence type="ECO:0000256" key="2">
    <source>
        <dbReference type="ARBA" id="ARBA00022676"/>
    </source>
</evidence>
<evidence type="ECO:0000256" key="8">
    <source>
        <dbReference type="SAM" id="Phobius"/>
    </source>
</evidence>
<dbReference type="InterPro" id="IPR029044">
    <property type="entry name" value="Nucleotide-diphossugar_trans"/>
</dbReference>
<feature type="region of interest" description="Disordered" evidence="7">
    <location>
        <begin position="650"/>
        <end position="669"/>
    </location>
</feature>
<organism evidence="10 11">
    <name type="scientific">Afipia carboxidovorans (strain ATCC 49405 / DSM 1227 / KCTC 32145 / OM5)</name>
    <name type="common">Oligotropha carboxidovorans</name>
    <dbReference type="NCBI Taxonomy" id="504832"/>
    <lineage>
        <taxon>Bacteria</taxon>
        <taxon>Pseudomonadati</taxon>
        <taxon>Pseudomonadota</taxon>
        <taxon>Alphaproteobacteria</taxon>
        <taxon>Hyphomicrobiales</taxon>
        <taxon>Nitrobacteraceae</taxon>
        <taxon>Afipia</taxon>
    </lineage>
</organism>
<dbReference type="STRING" id="504832.OCA5_c32820"/>
<feature type="compositionally biased region" description="Basic and acidic residues" evidence="7">
    <location>
        <begin position="659"/>
        <end position="669"/>
    </location>
</feature>
<dbReference type="InterPro" id="IPR001173">
    <property type="entry name" value="Glyco_trans_2-like"/>
</dbReference>
<evidence type="ECO:0000313" key="11">
    <source>
        <dbReference type="Proteomes" id="UP000007730"/>
    </source>
</evidence>
<dbReference type="eggNOG" id="COG1215">
    <property type="taxonomic scope" value="Bacteria"/>
</dbReference>
<evidence type="ECO:0000256" key="3">
    <source>
        <dbReference type="ARBA" id="ARBA00022679"/>
    </source>
</evidence>
<dbReference type="GO" id="GO:0016020">
    <property type="term" value="C:membrane"/>
    <property type="evidence" value="ECO:0007669"/>
    <property type="project" value="UniProtKB-SubCell"/>
</dbReference>
<reference evidence="10 11" key="1">
    <citation type="journal article" date="2011" name="J. Bacteriol.">
        <title>Complete genome sequences of the chemolithoautotrophic Oligotropha carboxidovorans strains OM4 and OM5.</title>
        <authorList>
            <person name="Volland S."/>
            <person name="Rachinger M."/>
            <person name="Strittmatter A."/>
            <person name="Daniel R."/>
            <person name="Gottschalk G."/>
            <person name="Meyer O."/>
        </authorList>
    </citation>
    <scope>NUCLEOTIDE SEQUENCE [LARGE SCALE GENOMIC DNA]</scope>
    <source>
        <strain evidence="11">ATCC 49405 / DSM 1227 / KCTC 32145 / OM5</strain>
    </source>
</reference>
<keyword evidence="4 8" id="KW-0812">Transmembrane</keyword>
<dbReference type="KEGG" id="ocg:OCA5_c32820"/>
<name>B6JD78_AFIC5</name>
<keyword evidence="11" id="KW-1185">Reference proteome</keyword>
<dbReference type="OrthoDB" id="7431422at2"/>
<dbReference type="Gene3D" id="3.90.550.10">
    <property type="entry name" value="Spore Coat Polysaccharide Biosynthesis Protein SpsA, Chain A"/>
    <property type="match status" value="1"/>
</dbReference>
<evidence type="ECO:0000256" key="5">
    <source>
        <dbReference type="ARBA" id="ARBA00022989"/>
    </source>
</evidence>
<keyword evidence="5 8" id="KW-1133">Transmembrane helix</keyword>
<dbReference type="Pfam" id="PF13632">
    <property type="entry name" value="Glyco_trans_2_3"/>
    <property type="match status" value="1"/>
</dbReference>
<dbReference type="EMBL" id="CP002826">
    <property type="protein sequence ID" value="AEI07958.1"/>
    <property type="molecule type" value="Genomic_DNA"/>
</dbReference>
<dbReference type="RefSeq" id="WP_012561839.1">
    <property type="nucleotide sequence ID" value="NC_011386.1"/>
</dbReference>